<accession>A0A1G8ZBY2</accession>
<keyword evidence="2" id="KW-1185">Reference proteome</keyword>
<dbReference type="EMBL" id="FNFT01000004">
    <property type="protein sequence ID" value="SDK12463.1"/>
    <property type="molecule type" value="Genomic_DNA"/>
</dbReference>
<sequence length="115" mass="12359">MARILSERDVAILKKAAPECTGLVCAGSGGPYRSVLPPLANHYAANAEDFRIRLERLDDDDLHYLAGLILDGSESLGCVSPEYIEVFLSVVDIRLGRDVALSILEHYEGSGGCAP</sequence>
<evidence type="ECO:0000313" key="2">
    <source>
        <dbReference type="Proteomes" id="UP000326500"/>
    </source>
</evidence>
<gene>
    <name evidence="1" type="ORF">SAMN04488571_10479</name>
</gene>
<dbReference type="AlphaFoldDB" id="A0A1G8ZBY2"/>
<name>A0A1G8ZBY2_9EURY</name>
<dbReference type="OrthoDB" id="146424at2157"/>
<proteinExistence type="predicted"/>
<reference evidence="1 2" key="1">
    <citation type="submission" date="2016-10" db="EMBL/GenBank/DDBJ databases">
        <authorList>
            <person name="Varghese N."/>
            <person name="Submissions S."/>
        </authorList>
    </citation>
    <scope>NUCLEOTIDE SEQUENCE [LARGE SCALE GENOMIC DNA]</scope>
    <source>
        <strain evidence="1 2">DSM 2373</strain>
    </source>
</reference>
<organism evidence="1 2">
    <name type="scientific">Methanoculleus thermophilus</name>
    <dbReference type="NCBI Taxonomy" id="2200"/>
    <lineage>
        <taxon>Archaea</taxon>
        <taxon>Methanobacteriati</taxon>
        <taxon>Methanobacteriota</taxon>
        <taxon>Stenosarchaea group</taxon>
        <taxon>Methanomicrobia</taxon>
        <taxon>Methanomicrobiales</taxon>
        <taxon>Methanomicrobiaceae</taxon>
        <taxon>Methanoculleus</taxon>
    </lineage>
</organism>
<protein>
    <submittedName>
        <fullName evidence="1">Uncharacterized protein</fullName>
    </submittedName>
</protein>
<dbReference type="Proteomes" id="UP000326500">
    <property type="component" value="Unassembled WGS sequence"/>
</dbReference>
<dbReference type="RefSeq" id="WP_066957540.1">
    <property type="nucleotide sequence ID" value="NZ_BCNX01000007.1"/>
</dbReference>
<evidence type="ECO:0000313" key="1">
    <source>
        <dbReference type="EMBL" id="SDK12463.1"/>
    </source>
</evidence>